<evidence type="ECO:0000313" key="5">
    <source>
        <dbReference type="EMBL" id="ATF78903.1"/>
    </source>
</evidence>
<evidence type="ECO:0000313" key="6">
    <source>
        <dbReference type="Proteomes" id="UP000218103"/>
    </source>
</evidence>
<gene>
    <name evidence="5" type="ORF">CO711_16745</name>
</gene>
<dbReference type="InterPro" id="IPR039418">
    <property type="entry name" value="LexA-like"/>
</dbReference>
<protein>
    <recommendedName>
        <fullName evidence="4">Peptidase S24/S26A/S26B/S26C domain-containing protein</fullName>
    </recommendedName>
</protein>
<accession>A0ABN5D0I2</accession>
<dbReference type="PANTHER" id="PTHR40661:SF3">
    <property type="entry name" value="FELS-1 PROPHAGE TRANSCRIPTIONAL REGULATOR"/>
    <property type="match status" value="1"/>
</dbReference>
<organism evidence="5 6">
    <name type="scientific">Burkholderia cepacia</name>
    <name type="common">Pseudomonas cepacia</name>
    <dbReference type="NCBI Taxonomy" id="292"/>
    <lineage>
        <taxon>Bacteria</taxon>
        <taxon>Pseudomonadati</taxon>
        <taxon>Pseudomonadota</taxon>
        <taxon>Betaproteobacteria</taxon>
        <taxon>Burkholderiales</taxon>
        <taxon>Burkholderiaceae</taxon>
        <taxon>Burkholderia</taxon>
        <taxon>Burkholderia cepacia complex</taxon>
    </lineage>
</organism>
<dbReference type="SUPFAM" id="SSF51306">
    <property type="entry name" value="LexA/Signal peptidase"/>
    <property type="match status" value="1"/>
</dbReference>
<keyword evidence="6" id="KW-1185">Reference proteome</keyword>
<keyword evidence="2" id="KW-0238">DNA-binding</keyword>
<evidence type="ECO:0000256" key="3">
    <source>
        <dbReference type="ARBA" id="ARBA00023163"/>
    </source>
</evidence>
<dbReference type="PANTHER" id="PTHR40661">
    <property type="match status" value="1"/>
</dbReference>
<dbReference type="InterPro" id="IPR036286">
    <property type="entry name" value="LexA/Signal_pep-like_sf"/>
</dbReference>
<evidence type="ECO:0000259" key="4">
    <source>
        <dbReference type="Pfam" id="PF00717"/>
    </source>
</evidence>
<proteinExistence type="predicted"/>
<dbReference type="Proteomes" id="UP000218103">
    <property type="component" value="Chromosome 1"/>
</dbReference>
<dbReference type="Gene3D" id="2.10.109.10">
    <property type="entry name" value="Umud Fragment, subunit A"/>
    <property type="match status" value="1"/>
</dbReference>
<sequence length="291" mass="32134">MLSLNASKCTRLRNLLLSQQMLVLRFNSAMDIDAHRRNRLQALVDKETDGNVAAFARNHNQDATRLRQLLNENYREGKSFGWKAARRLEAELSLQELYFDIGFSPKDASPKHIYAATEDQRIGQSGDLISNLPPGSRPSIDKMLESNVGEELRLRPGRGVVVVGEVQGGPDGYINIDDYPVGHGCAMLPEVRLRDSEAYGLKVRGDSMRPRIKSGEYIVVEPNAEALPGDDVVVKFTDGSAVVKELLWIRDGEVCLGSINNGIPPITRSMGTVRSIHRVAAIMPRGSAIED</sequence>
<evidence type="ECO:0000256" key="2">
    <source>
        <dbReference type="ARBA" id="ARBA00023125"/>
    </source>
</evidence>
<name>A0ABN5D0I2_BURCE</name>
<dbReference type="CDD" id="cd06529">
    <property type="entry name" value="S24_LexA-like"/>
    <property type="match status" value="1"/>
</dbReference>
<evidence type="ECO:0000256" key="1">
    <source>
        <dbReference type="ARBA" id="ARBA00023015"/>
    </source>
</evidence>
<keyword evidence="1" id="KW-0805">Transcription regulation</keyword>
<feature type="domain" description="Peptidase S24/S26A/S26B/S26C" evidence="4">
    <location>
        <begin position="164"/>
        <end position="269"/>
    </location>
</feature>
<reference evidence="6" key="1">
    <citation type="submission" date="2017-09" db="EMBL/GenBank/DDBJ databases">
        <title>FDA dAtabase for Regulatory Grade micrObial Sequences (FDA-ARGOS): Supporting development and validation of Infectious Disease Dx tests.</title>
        <authorList>
            <person name="Minogue T."/>
            <person name="Wolcott M."/>
            <person name="Wasieloski L."/>
            <person name="Aguilar W."/>
            <person name="Moore D."/>
            <person name="Tallon L.J."/>
            <person name="Sadzewicz L."/>
            <person name="Ott S."/>
            <person name="Zhao X."/>
            <person name="Nagaraj S."/>
            <person name="Vavikolanu K."/>
            <person name="Aluvathingal J."/>
            <person name="Nadendla S."/>
            <person name="Sichtig H."/>
        </authorList>
    </citation>
    <scope>NUCLEOTIDE SEQUENCE [LARGE SCALE GENOMIC DNA]</scope>
    <source>
        <strain evidence="6">FDAARGOS_388</strain>
    </source>
</reference>
<dbReference type="InterPro" id="IPR015927">
    <property type="entry name" value="Peptidase_S24_S26A/B/C"/>
</dbReference>
<dbReference type="Pfam" id="PF00717">
    <property type="entry name" value="Peptidase_S24"/>
    <property type="match status" value="1"/>
</dbReference>
<keyword evidence="3" id="KW-0804">Transcription</keyword>
<dbReference type="EMBL" id="CP023518">
    <property type="protein sequence ID" value="ATF78903.1"/>
    <property type="molecule type" value="Genomic_DNA"/>
</dbReference>